<feature type="signal peptide" evidence="1">
    <location>
        <begin position="1"/>
        <end position="23"/>
    </location>
</feature>
<evidence type="ECO:0000256" key="1">
    <source>
        <dbReference type="SAM" id="SignalP"/>
    </source>
</evidence>
<dbReference type="EMBL" id="FWFZ01000009">
    <property type="protein sequence ID" value="SLN51479.1"/>
    <property type="molecule type" value="Genomic_DNA"/>
</dbReference>
<name>A0A1Y5SYV6_9RHOB</name>
<reference evidence="2 3" key="1">
    <citation type="submission" date="2017-03" db="EMBL/GenBank/DDBJ databases">
        <authorList>
            <person name="Afonso C.L."/>
            <person name="Miller P.J."/>
            <person name="Scott M.A."/>
            <person name="Spackman E."/>
            <person name="Goraichik I."/>
            <person name="Dimitrov K.M."/>
            <person name="Suarez D.L."/>
            <person name="Swayne D.E."/>
        </authorList>
    </citation>
    <scope>NUCLEOTIDE SEQUENCE [LARGE SCALE GENOMIC DNA]</scope>
    <source>
        <strain evidence="2 3">CECT 7023</strain>
    </source>
</reference>
<evidence type="ECO:0000313" key="2">
    <source>
        <dbReference type="EMBL" id="SLN51479.1"/>
    </source>
</evidence>
<feature type="chain" id="PRO_5012147617" evidence="1">
    <location>
        <begin position="24"/>
        <end position="130"/>
    </location>
</feature>
<keyword evidence="3" id="KW-1185">Reference proteome</keyword>
<sequence length="130" mass="14096">MFHPVRRLALAIAACCLAGPLAAQPLIGSYVAYIGAADLYNSNGVRLTEPWQVLRQDRANFHRFGVAQAGDEWDPFFGSIDNRAAMERMIMNGSTNPQARANLLNGGATVFVRIYGQGSVGTRIDVTVAR</sequence>
<dbReference type="Proteomes" id="UP000193900">
    <property type="component" value="Unassembled WGS sequence"/>
</dbReference>
<dbReference type="RefSeq" id="WP_085879107.1">
    <property type="nucleotide sequence ID" value="NZ_FWFZ01000009.1"/>
</dbReference>
<gene>
    <name evidence="2" type="ORF">ROA7023_02259</name>
</gene>
<evidence type="ECO:0000313" key="3">
    <source>
        <dbReference type="Proteomes" id="UP000193900"/>
    </source>
</evidence>
<dbReference type="AlphaFoldDB" id="A0A1Y5SYV6"/>
<protein>
    <submittedName>
        <fullName evidence="2">Uncharacterized protein</fullName>
    </submittedName>
</protein>
<organism evidence="2 3">
    <name type="scientific">Roseisalinus antarcticus</name>
    <dbReference type="NCBI Taxonomy" id="254357"/>
    <lineage>
        <taxon>Bacteria</taxon>
        <taxon>Pseudomonadati</taxon>
        <taxon>Pseudomonadota</taxon>
        <taxon>Alphaproteobacteria</taxon>
        <taxon>Rhodobacterales</taxon>
        <taxon>Roseobacteraceae</taxon>
        <taxon>Roseisalinus</taxon>
    </lineage>
</organism>
<accession>A0A1Y5SYV6</accession>
<dbReference type="OrthoDB" id="8453064at2"/>
<proteinExistence type="predicted"/>
<keyword evidence="1" id="KW-0732">Signal</keyword>